<dbReference type="AlphaFoldDB" id="A0A894TAR1"/>
<evidence type="ECO:0000313" key="1">
    <source>
        <dbReference type="EMBL" id="QRX38703.1"/>
    </source>
</evidence>
<accession>A0A894TAR1</accession>
<proteinExistence type="predicted"/>
<reference evidence="1" key="1">
    <citation type="submission" date="2020-12" db="EMBL/GenBank/DDBJ databases">
        <title>Staphylococcus epidermidis phages transfer antimicrobial resistance plasmids and mobilize chromosomal islands.</title>
        <authorList>
            <person name="Fisarova L."/>
            <person name="Botka T."/>
            <person name="Du X."/>
            <person name="Maslanova I."/>
            <person name="Bardy P."/>
            <person name="Pantucek R."/>
            <person name="Muhlenbruch L."/>
            <person name="Benesik M."/>
            <person name="Winstel V."/>
            <person name="Larsen J."/>
            <person name="Rosenstein R."/>
            <person name="Peschel A."/>
            <person name="Doskar J."/>
        </authorList>
    </citation>
    <scope>NUCLEOTIDE SEQUENCE</scope>
    <source>
        <strain evidence="1">SE48</strain>
    </source>
</reference>
<name>A0A894TAR1_STAEP</name>
<organism evidence="1">
    <name type="scientific">Staphylococcus epidermidis</name>
    <dbReference type="NCBI Taxonomy" id="1282"/>
    <lineage>
        <taxon>Bacteria</taxon>
        <taxon>Bacillati</taxon>
        <taxon>Bacillota</taxon>
        <taxon>Bacilli</taxon>
        <taxon>Bacillales</taxon>
        <taxon>Staphylococcaceae</taxon>
        <taxon>Staphylococcus</taxon>
    </lineage>
</organism>
<sequence length="318" mass="36613">MKNTSSYSKFTDKTDKSFEDIIKHLDSKIGETFKEVHNEKLNTIFEEYTNVDTISISGNTYSYKVYKYFNESINKGFENDSNREARVSSTEAILIVLTNGSINQFVISKSNSDSKGKSIIRKLMKYDDKGVIENNQISLLSNKDFYLWLFYVVLNDENDNEKLSVQSIEAYSGNTYIDKLTNVSGTGSKVMNLLSTLTFLFEIKDINKVKVKIKFEDHLFVTEFFDNGTSNNLKIDINQYKGNYDELEPGNFVAHVVMKVMFEVLPLLSSIYTNAEWDKDEFNKSIGLEVINRIENELINYEVSDDDSNFNNENDIDD</sequence>
<dbReference type="EMBL" id="MW368309">
    <property type="protein sequence ID" value="QRX38703.1"/>
    <property type="molecule type" value="Genomic_DNA"/>
</dbReference>
<protein>
    <submittedName>
        <fullName evidence="1">RdgC-like putative recombinase-associated protein</fullName>
    </submittedName>
</protein>
<dbReference type="RefSeq" id="WP_002485646.1">
    <property type="nucleotide sequence ID" value="NZ_CABHDW010000006.1"/>
</dbReference>